<protein>
    <submittedName>
        <fullName evidence="1">Uncharacterized protein</fullName>
    </submittedName>
</protein>
<organism evidence="1">
    <name type="scientific">marine metagenome</name>
    <dbReference type="NCBI Taxonomy" id="408172"/>
    <lineage>
        <taxon>unclassified sequences</taxon>
        <taxon>metagenomes</taxon>
        <taxon>ecological metagenomes</taxon>
    </lineage>
</organism>
<accession>A0A382HSM0</accession>
<name>A0A382HSM0_9ZZZZ</name>
<dbReference type="AlphaFoldDB" id="A0A382HSM0"/>
<feature type="non-terminal residue" evidence="1">
    <location>
        <position position="25"/>
    </location>
</feature>
<proteinExistence type="predicted"/>
<gene>
    <name evidence="1" type="ORF">METZ01_LOCUS242477</name>
</gene>
<reference evidence="1" key="1">
    <citation type="submission" date="2018-05" db="EMBL/GenBank/DDBJ databases">
        <authorList>
            <person name="Lanie J.A."/>
            <person name="Ng W.-L."/>
            <person name="Kazmierczak K.M."/>
            <person name="Andrzejewski T.M."/>
            <person name="Davidsen T.M."/>
            <person name="Wayne K.J."/>
            <person name="Tettelin H."/>
            <person name="Glass J.I."/>
            <person name="Rusch D."/>
            <person name="Podicherti R."/>
            <person name="Tsui H.-C.T."/>
            <person name="Winkler M.E."/>
        </authorList>
    </citation>
    <scope>NUCLEOTIDE SEQUENCE</scope>
</reference>
<sequence length="25" mass="2752">MASPNLQKITLLCVVVKDLQVRVAI</sequence>
<evidence type="ECO:0000313" key="1">
    <source>
        <dbReference type="EMBL" id="SVB89623.1"/>
    </source>
</evidence>
<dbReference type="EMBL" id="UINC01062732">
    <property type="protein sequence ID" value="SVB89623.1"/>
    <property type="molecule type" value="Genomic_DNA"/>
</dbReference>